<dbReference type="EMBL" id="CP063413">
    <property type="protein sequence ID" value="QSZ37455.1"/>
    <property type="molecule type" value="Genomic_DNA"/>
</dbReference>
<accession>A0A8A3PRG1</accession>
<feature type="region of interest" description="Disordered" evidence="1">
    <location>
        <begin position="33"/>
        <end position="65"/>
    </location>
</feature>
<name>A0A8A3PRG1_9HELO</name>
<evidence type="ECO:0000313" key="2">
    <source>
        <dbReference type="EMBL" id="QSZ37455.1"/>
    </source>
</evidence>
<reference evidence="2" key="1">
    <citation type="submission" date="2020-10" db="EMBL/GenBank/DDBJ databases">
        <title>Genome Sequence of Monilinia vaccinii-corymbosi Sheds Light on Mummy Berry Disease Infection of Blueberry and Mating Type.</title>
        <authorList>
            <person name="Yow A.G."/>
            <person name="Zhang Y."/>
            <person name="Bansal K."/>
            <person name="Eacker S.M."/>
            <person name="Sullivan S."/>
            <person name="Liachko I."/>
            <person name="Cubeta M.A."/>
            <person name="Rollins J.A."/>
            <person name="Ashrafi H."/>
        </authorList>
    </citation>
    <scope>NUCLEOTIDE SEQUENCE</scope>
    <source>
        <strain evidence="2">RL-1</strain>
    </source>
</reference>
<dbReference type="AlphaFoldDB" id="A0A8A3PRG1"/>
<evidence type="ECO:0000256" key="1">
    <source>
        <dbReference type="SAM" id="MobiDB-lite"/>
    </source>
</evidence>
<proteinExistence type="predicted"/>
<keyword evidence="3" id="KW-1185">Reference proteome</keyword>
<sequence length="84" mass="9409">MGEFHRNLAGMLEIIKIIKIIKMDIANLLRSSSPLSSPPLSPLPPPPSPLPPSPPVELSTPTRAEITHDQRIEARTLHRVEWKF</sequence>
<organism evidence="2 3">
    <name type="scientific">Monilinia vaccinii-corymbosi</name>
    <dbReference type="NCBI Taxonomy" id="61207"/>
    <lineage>
        <taxon>Eukaryota</taxon>
        <taxon>Fungi</taxon>
        <taxon>Dikarya</taxon>
        <taxon>Ascomycota</taxon>
        <taxon>Pezizomycotina</taxon>
        <taxon>Leotiomycetes</taxon>
        <taxon>Helotiales</taxon>
        <taxon>Sclerotiniaceae</taxon>
        <taxon>Monilinia</taxon>
    </lineage>
</organism>
<dbReference type="Proteomes" id="UP000672032">
    <property type="component" value="Chromosome 9"/>
</dbReference>
<gene>
    <name evidence="2" type="ORF">DSL72_008551</name>
</gene>
<evidence type="ECO:0000313" key="3">
    <source>
        <dbReference type="Proteomes" id="UP000672032"/>
    </source>
</evidence>
<feature type="compositionally biased region" description="Pro residues" evidence="1">
    <location>
        <begin position="36"/>
        <end position="55"/>
    </location>
</feature>
<protein>
    <submittedName>
        <fullName evidence="2">Uncharacterized protein</fullName>
    </submittedName>
</protein>